<sequence length="40" mass="4571">MRVVAIAIDKLELIGSDRLLFPLRILLENPDITMLYTGKQ</sequence>
<dbReference type="RefSeq" id="WP_263983702.1">
    <property type="nucleotide sequence ID" value="NZ_CAWNNC010000001.1"/>
</dbReference>
<dbReference type="AlphaFoldDB" id="A0A2K8SKR0"/>
<evidence type="ECO:0000313" key="1">
    <source>
        <dbReference type="EMBL" id="AUB35988.1"/>
    </source>
</evidence>
<proteinExistence type="predicted"/>
<protein>
    <submittedName>
        <fullName evidence="1">Uncharacterized protein</fullName>
    </submittedName>
</protein>
<evidence type="ECO:0000313" key="2">
    <source>
        <dbReference type="Proteomes" id="UP000232003"/>
    </source>
</evidence>
<name>A0A2K8SKR0_9NOSO</name>
<gene>
    <name evidence="1" type="ORF">COO91_01881</name>
</gene>
<dbReference type="EMBL" id="CP024785">
    <property type="protein sequence ID" value="AUB35988.1"/>
    <property type="molecule type" value="Genomic_DNA"/>
</dbReference>
<keyword evidence="2" id="KW-1185">Reference proteome</keyword>
<reference evidence="1 2" key="1">
    <citation type="submission" date="2017-11" db="EMBL/GenBank/DDBJ databases">
        <title>Complete genome of a free-living desiccation-tolerant cyanobacterium and its photosynthetic adaptation to extreme terrestrial habitat.</title>
        <authorList>
            <person name="Shang J."/>
        </authorList>
    </citation>
    <scope>NUCLEOTIDE SEQUENCE [LARGE SCALE GENOMIC DNA]</scope>
    <source>
        <strain evidence="1 2">CCNUN1</strain>
    </source>
</reference>
<dbReference type="Proteomes" id="UP000232003">
    <property type="component" value="Chromosome"/>
</dbReference>
<organism evidence="1 2">
    <name type="scientific">Nostoc flagelliforme CCNUN1</name>
    <dbReference type="NCBI Taxonomy" id="2038116"/>
    <lineage>
        <taxon>Bacteria</taxon>
        <taxon>Bacillati</taxon>
        <taxon>Cyanobacteriota</taxon>
        <taxon>Cyanophyceae</taxon>
        <taxon>Nostocales</taxon>
        <taxon>Nostocaceae</taxon>
        <taxon>Nostoc</taxon>
    </lineage>
</organism>
<accession>A0A2K8SKR0</accession>
<dbReference type="KEGG" id="nfl:COO91_01881"/>